<feature type="region of interest" description="Disordered" evidence="2">
    <location>
        <begin position="572"/>
        <end position="596"/>
    </location>
</feature>
<feature type="compositionally biased region" description="Basic and acidic residues" evidence="2">
    <location>
        <begin position="399"/>
        <end position="413"/>
    </location>
</feature>
<dbReference type="InterPro" id="IPR004046">
    <property type="entry name" value="GST_C"/>
</dbReference>
<dbReference type="InterPro" id="IPR000868">
    <property type="entry name" value="Isochorismatase-like_dom"/>
</dbReference>
<feature type="region of interest" description="Disordered" evidence="2">
    <location>
        <begin position="240"/>
        <end position="419"/>
    </location>
</feature>
<proteinExistence type="inferred from homology"/>
<organism evidence="4 5">
    <name type="scientific">Stachybotrys elegans</name>
    <dbReference type="NCBI Taxonomy" id="80388"/>
    <lineage>
        <taxon>Eukaryota</taxon>
        <taxon>Fungi</taxon>
        <taxon>Dikarya</taxon>
        <taxon>Ascomycota</taxon>
        <taxon>Pezizomycotina</taxon>
        <taxon>Sordariomycetes</taxon>
        <taxon>Hypocreomycetidae</taxon>
        <taxon>Hypocreales</taxon>
        <taxon>Stachybotryaceae</taxon>
        <taxon>Stachybotrys</taxon>
    </lineage>
</organism>
<comment type="caution">
    <text evidence="4">The sequence shown here is derived from an EMBL/GenBank/DDBJ whole genome shotgun (WGS) entry which is preliminary data.</text>
</comment>
<sequence length="941" mass="102313">MFPFDPVSLPQISSRRALIAVDFQNDFVGPDGALPVPEPEGFLDRAASLAAAFREAGGDVVWVCSAFDKPRPVDEQILVSDMPPPTALGSSARGRRRPPPSPAQQPDAPIDPEAFLSHAKPQCLQPDSPGTKAPTVIQDAMTRSDMTLTKTHYSAFQGTNLLRNLRAKMVMEVFICGSLANVGVYATALDAAGHGMSITVIEDCCGYRSDARQMYMVNSLTEVTGCEIISAAQVLDMIQPKPPTKVARRPKKKKESSTPATRDAVPSAVDITQSMSKLKLEPESPGPASSAKSTSPSSQPANVKATSQEKPKEAAKAIEADRIEAEPATPTPELTQGVTSSPENTGKGVNDKDTAVMPAQQSVPGENAQDKNDEAAAIEPSDDAIIPAPPEPDQATPSKPEKTMDKQAAVRDDASDEQSLPFQQKGLCAGDTDIIENLLPPSLEEKAFDILKDEVRWQRMSHQGGDVPRLVAVQGAISDDGSMPVYRHPSDESPPLLPFSPTVLAIKSEAEKHLGHPLNHVLIQYYRDGMDYISEHSDKTLDIVRGSYIANVSLGARRTMVLRTKRLDKDPSLVRTDDTTTGTDNAERPTSNKRQTQRALLPHNSLCRMGLRTNMQWLHAIRQDKRADRDKTPAELAFAGGRISLTFRQIGTFLSADEKIIWGQGATGKTRAEAQPVINGQSAEAVRMLQAFGTENHSSTFDWEKHYGKGFDVLHMSSSPRFFASSDPIVNMRIAMMLAEFGIGYAKGSMGPAAGSGGSKETQPVDQFDESSVAVKLVDNDSAKSVVHGDIAIMLYLDARRAQTQATPSTPPELASRFSRFQQALDLLRQWRKIQRDSDRVASAKPELIFWDGIAASAEGGFMVSSKLCLVDFAVWPVLHDMVEKRGLGVFDRLDGLRKYYERVAAVASVQKVLGKTDEVEETQRRKGGRGREGEEGGKER</sequence>
<accession>A0A8K0STE5</accession>
<dbReference type="CDD" id="cd00431">
    <property type="entry name" value="cysteine_hydrolases"/>
    <property type="match status" value="1"/>
</dbReference>
<evidence type="ECO:0000313" key="4">
    <source>
        <dbReference type="EMBL" id="KAH7324474.1"/>
    </source>
</evidence>
<dbReference type="Gene3D" id="2.60.120.590">
    <property type="entry name" value="Alpha-ketoglutarate-dependent dioxygenase AlkB-like"/>
    <property type="match status" value="1"/>
</dbReference>
<dbReference type="InterPro" id="IPR036282">
    <property type="entry name" value="Glutathione-S-Trfase_C_sf"/>
</dbReference>
<dbReference type="Proteomes" id="UP000813444">
    <property type="component" value="Unassembled WGS sequence"/>
</dbReference>
<dbReference type="EMBL" id="JAGPNK010000003">
    <property type="protein sequence ID" value="KAH7324474.1"/>
    <property type="molecule type" value="Genomic_DNA"/>
</dbReference>
<dbReference type="Pfam" id="PF00857">
    <property type="entry name" value="Isochorismatase"/>
    <property type="match status" value="1"/>
</dbReference>
<dbReference type="SUPFAM" id="SSF52499">
    <property type="entry name" value="Isochorismatase-like hydrolases"/>
    <property type="match status" value="1"/>
</dbReference>
<dbReference type="CDD" id="cd00299">
    <property type="entry name" value="GST_C_family"/>
    <property type="match status" value="1"/>
</dbReference>
<dbReference type="Gene3D" id="3.40.50.850">
    <property type="entry name" value="Isochorismatase-like"/>
    <property type="match status" value="1"/>
</dbReference>
<feature type="compositionally biased region" description="Basic and acidic residues" evidence="2">
    <location>
        <begin position="307"/>
        <end position="325"/>
    </location>
</feature>
<dbReference type="SUPFAM" id="SSF51197">
    <property type="entry name" value="Clavaminate synthase-like"/>
    <property type="match status" value="1"/>
</dbReference>
<feature type="compositionally biased region" description="Polar residues" evidence="2">
    <location>
        <begin position="332"/>
        <end position="344"/>
    </location>
</feature>
<dbReference type="InterPro" id="IPR032854">
    <property type="entry name" value="ALKBH3"/>
</dbReference>
<dbReference type="Pfam" id="PF24470">
    <property type="entry name" value="Thiored_Isochorism"/>
    <property type="match status" value="1"/>
</dbReference>
<feature type="region of interest" description="Disordered" evidence="2">
    <location>
        <begin position="917"/>
        <end position="941"/>
    </location>
</feature>
<dbReference type="PANTHER" id="PTHR31212:SF5">
    <property type="entry name" value="ISOCHORISMATASE FAMILY PROTEIN FAMILY (AFU_ORTHOLOGUE AFUA_3G14500)"/>
    <property type="match status" value="1"/>
</dbReference>
<dbReference type="OrthoDB" id="445341at2759"/>
<reference evidence="4" key="1">
    <citation type="journal article" date="2021" name="Nat. Commun.">
        <title>Genetic determinants of endophytism in the Arabidopsis root mycobiome.</title>
        <authorList>
            <person name="Mesny F."/>
            <person name="Miyauchi S."/>
            <person name="Thiergart T."/>
            <person name="Pickel B."/>
            <person name="Atanasova L."/>
            <person name="Karlsson M."/>
            <person name="Huettel B."/>
            <person name="Barry K.W."/>
            <person name="Haridas S."/>
            <person name="Chen C."/>
            <person name="Bauer D."/>
            <person name="Andreopoulos W."/>
            <person name="Pangilinan J."/>
            <person name="LaButti K."/>
            <person name="Riley R."/>
            <person name="Lipzen A."/>
            <person name="Clum A."/>
            <person name="Drula E."/>
            <person name="Henrissat B."/>
            <person name="Kohler A."/>
            <person name="Grigoriev I.V."/>
            <person name="Martin F.M."/>
            <person name="Hacquard S."/>
        </authorList>
    </citation>
    <scope>NUCLEOTIDE SEQUENCE</scope>
    <source>
        <strain evidence="4">MPI-CAGE-CH-0235</strain>
    </source>
</reference>
<dbReference type="PANTHER" id="PTHR31212">
    <property type="entry name" value="ALPHA-KETOGLUTARATE-DEPENDENT DIOXYGENASE ALKB HOMOLOG 3"/>
    <property type="match status" value="1"/>
</dbReference>
<keyword evidence="5" id="KW-1185">Reference proteome</keyword>
<dbReference type="Pfam" id="PF13532">
    <property type="entry name" value="2OG-FeII_Oxy_2"/>
    <property type="match status" value="1"/>
</dbReference>
<feature type="compositionally biased region" description="Low complexity" evidence="2">
    <location>
        <begin position="286"/>
        <end position="301"/>
    </location>
</feature>
<dbReference type="AlphaFoldDB" id="A0A8K0STE5"/>
<dbReference type="InterPro" id="IPR027450">
    <property type="entry name" value="AlkB-like"/>
</dbReference>
<dbReference type="InterPro" id="IPR057088">
    <property type="entry name" value="GLRG_09195_Thiored"/>
</dbReference>
<comment type="similarity">
    <text evidence="1">Belongs to the isochorismatase family.</text>
</comment>
<dbReference type="Pfam" id="PF14497">
    <property type="entry name" value="GST_C_3"/>
    <property type="match status" value="1"/>
</dbReference>
<name>A0A8K0STE5_9HYPO</name>
<dbReference type="SUPFAM" id="SSF47616">
    <property type="entry name" value="GST C-terminal domain-like"/>
    <property type="match status" value="1"/>
</dbReference>
<feature type="domain" description="Fe2OG dioxygenase" evidence="3">
    <location>
        <begin position="517"/>
        <end position="651"/>
    </location>
</feature>
<evidence type="ECO:0000259" key="3">
    <source>
        <dbReference type="PROSITE" id="PS51471"/>
    </source>
</evidence>
<evidence type="ECO:0000256" key="1">
    <source>
        <dbReference type="ARBA" id="ARBA00006336"/>
    </source>
</evidence>
<dbReference type="GO" id="GO:0051213">
    <property type="term" value="F:dioxygenase activity"/>
    <property type="evidence" value="ECO:0007669"/>
    <property type="project" value="InterPro"/>
</dbReference>
<dbReference type="GO" id="GO:0006307">
    <property type="term" value="P:DNA alkylation repair"/>
    <property type="evidence" value="ECO:0007669"/>
    <property type="project" value="InterPro"/>
</dbReference>
<protein>
    <recommendedName>
        <fullName evidence="3">Fe2OG dioxygenase domain-containing protein</fullName>
    </recommendedName>
</protein>
<dbReference type="InterPro" id="IPR037151">
    <property type="entry name" value="AlkB-like_sf"/>
</dbReference>
<evidence type="ECO:0000256" key="2">
    <source>
        <dbReference type="SAM" id="MobiDB-lite"/>
    </source>
</evidence>
<feature type="compositionally biased region" description="Low complexity" evidence="2">
    <location>
        <begin position="375"/>
        <end position="386"/>
    </location>
</feature>
<dbReference type="Gene3D" id="1.20.1050.10">
    <property type="match status" value="1"/>
</dbReference>
<dbReference type="PROSITE" id="PS51471">
    <property type="entry name" value="FE2OG_OXY"/>
    <property type="match status" value="1"/>
</dbReference>
<dbReference type="InterPro" id="IPR005123">
    <property type="entry name" value="Oxoglu/Fe-dep_dioxygenase_dom"/>
</dbReference>
<feature type="compositionally biased region" description="Polar residues" evidence="2">
    <location>
        <begin position="579"/>
        <end position="596"/>
    </location>
</feature>
<feature type="region of interest" description="Disordered" evidence="2">
    <location>
        <begin position="75"/>
        <end position="113"/>
    </location>
</feature>
<evidence type="ECO:0000313" key="5">
    <source>
        <dbReference type="Proteomes" id="UP000813444"/>
    </source>
</evidence>
<dbReference type="InterPro" id="IPR036380">
    <property type="entry name" value="Isochorismatase-like_sf"/>
</dbReference>
<gene>
    <name evidence="4" type="ORF">B0I35DRAFT_424269</name>
</gene>